<reference evidence="1" key="1">
    <citation type="submission" date="2010-07" db="EMBL/GenBank/DDBJ databases">
        <authorList>
            <person name="Muzny D."/>
            <person name="Qin X."/>
            <person name="Buhay C."/>
            <person name="Dugan-Rocha S."/>
            <person name="Ding Y."/>
            <person name="Chen G."/>
            <person name="Hawes A."/>
            <person name="Holder M."/>
            <person name="Jhangiani S."/>
            <person name="Johnson A."/>
            <person name="Khan Z."/>
            <person name="Li Z."/>
            <person name="Liu W."/>
            <person name="Liu X."/>
            <person name="Perez L."/>
            <person name="Shen H."/>
            <person name="Wang Q."/>
            <person name="Watt J."/>
            <person name="Xi L."/>
            <person name="Xin Y."/>
            <person name="Zhou J."/>
            <person name="Deng J."/>
            <person name="Jiang H."/>
            <person name="Liu Y."/>
            <person name="Qu J."/>
            <person name="Song X.-Z."/>
            <person name="Zhang L."/>
            <person name="Villasana D."/>
            <person name="Johnson A."/>
            <person name="Liu J."/>
            <person name="Liyanage D."/>
            <person name="Lorensuhewa L."/>
            <person name="Robinson T."/>
            <person name="Song A."/>
            <person name="Song B.-B."/>
            <person name="Dinh H."/>
            <person name="Thornton R."/>
            <person name="Coyle M."/>
            <person name="Francisco L."/>
            <person name="Jackson L."/>
            <person name="Javaid M."/>
            <person name="Korchina V."/>
            <person name="Kovar C."/>
            <person name="Mata R."/>
            <person name="Mathew T."/>
            <person name="Ngo R."/>
            <person name="Nguyen L."/>
            <person name="Nguyen N."/>
            <person name="Okwuonu G."/>
            <person name="Ongeri F."/>
            <person name="Pham C."/>
            <person name="Simmons D."/>
            <person name="Wilczek-Boney K."/>
            <person name="Hale W."/>
            <person name="Jakkamsetti A."/>
            <person name="Pham P."/>
            <person name="Ruth R."/>
            <person name="San Lucas F."/>
            <person name="Warren J."/>
            <person name="Zhang J."/>
            <person name="Zhao Z."/>
            <person name="Zhou C."/>
            <person name="Zhu D."/>
            <person name="Lee S."/>
            <person name="Bess C."/>
            <person name="Blankenburg K."/>
            <person name="Forbes L."/>
            <person name="Fu Q."/>
            <person name="Gubbala S."/>
            <person name="Hirani K."/>
            <person name="Jayaseelan J.C."/>
            <person name="Lara F."/>
            <person name="Munidasa M."/>
            <person name="Palculict T."/>
            <person name="Patil S."/>
            <person name="Pu L.-L."/>
            <person name="Saada N."/>
            <person name="Tang L."/>
            <person name="Weissenberger G."/>
            <person name="Zhu Y."/>
            <person name="Hemphill L."/>
            <person name="Shang Y."/>
            <person name="Youmans B."/>
            <person name="Ayvaz T."/>
            <person name="Ross M."/>
            <person name="Santibanez J."/>
            <person name="Aqrawi P."/>
            <person name="Gross S."/>
            <person name="Joshi V."/>
            <person name="Fowler G."/>
            <person name="Nazareth L."/>
            <person name="Reid J."/>
            <person name="Worley K."/>
            <person name="Petrosino J."/>
            <person name="Highlander S."/>
            <person name="Gibbs R."/>
        </authorList>
    </citation>
    <scope>NUCLEOTIDE SEQUENCE [LARGE SCALE GENOMIC DNA]</scope>
    <source>
        <strain evidence="1">ATCC 33861</strain>
    </source>
</reference>
<evidence type="ECO:0000313" key="2">
    <source>
        <dbReference type="Proteomes" id="UP000006258"/>
    </source>
</evidence>
<comment type="caution">
    <text evidence="1">The sequence shown here is derived from an EMBL/GenBank/DDBJ whole genome shotgun (WGS) entry which is preliminary data.</text>
</comment>
<sequence>MMKNLEDKIISFDDWSQPWTFHGFVSDNKILSTDEVNLFNKIWKEAGDAELWKYSDLTLGCKASHTYIEKHYDLADKAIANIVRALSYEWK</sequence>
<dbReference type="eggNOG" id="ENOG502ZE3F">
    <property type="taxonomic scope" value="Bacteria"/>
</dbReference>
<dbReference type="EMBL" id="ACHA02000012">
    <property type="protein sequence ID" value="EFK57100.1"/>
    <property type="molecule type" value="Genomic_DNA"/>
</dbReference>
<name>D7VTJ9_SPHSI</name>
<dbReference type="HOGENOM" id="CLU_2435802_0_0_10"/>
<protein>
    <submittedName>
        <fullName evidence="1">Uncharacterized protein</fullName>
    </submittedName>
</protein>
<accession>D7VTJ9</accession>
<keyword evidence="2" id="KW-1185">Reference proteome</keyword>
<dbReference type="GeneID" id="95430512"/>
<dbReference type="Proteomes" id="UP000006258">
    <property type="component" value="Unassembled WGS sequence"/>
</dbReference>
<dbReference type="AlphaFoldDB" id="D7VTJ9"/>
<proteinExistence type="predicted"/>
<gene>
    <name evidence="1" type="ORF">HMPREF0766_14303</name>
</gene>
<dbReference type="RefSeq" id="WP_002996409.1">
    <property type="nucleotide sequence ID" value="NZ_GL379770.1"/>
</dbReference>
<evidence type="ECO:0000313" key="1">
    <source>
        <dbReference type="EMBL" id="EFK57100.1"/>
    </source>
</evidence>
<dbReference type="STRING" id="525373.HMPREF0766_14303"/>
<organism evidence="1 2">
    <name type="scientific">Sphingobacterium spiritivorum ATCC 33861</name>
    <dbReference type="NCBI Taxonomy" id="525373"/>
    <lineage>
        <taxon>Bacteria</taxon>
        <taxon>Pseudomonadati</taxon>
        <taxon>Bacteroidota</taxon>
        <taxon>Sphingobacteriia</taxon>
        <taxon>Sphingobacteriales</taxon>
        <taxon>Sphingobacteriaceae</taxon>
        <taxon>Sphingobacterium</taxon>
    </lineage>
</organism>